<comment type="similarity">
    <text evidence="5">Belongs to the protein N5-glutamine methyltransferase family. PrmC subfamily.</text>
</comment>
<evidence type="ECO:0000256" key="4">
    <source>
        <dbReference type="ARBA" id="ARBA00048391"/>
    </source>
</evidence>
<dbReference type="Pfam" id="PF05175">
    <property type="entry name" value="MTS"/>
    <property type="match status" value="1"/>
</dbReference>
<evidence type="ECO:0000259" key="7">
    <source>
        <dbReference type="Pfam" id="PF17827"/>
    </source>
</evidence>
<comment type="function">
    <text evidence="5">Methylates the class 1 translation termination release factors RF1/PrfA and RF2/PrfB on the glutamine residue of the universally conserved GGQ motif.</text>
</comment>
<dbReference type="RefSeq" id="WP_103923897.1">
    <property type="nucleotide sequence ID" value="NZ_FNVR01000004.1"/>
</dbReference>
<dbReference type="InterPro" id="IPR004556">
    <property type="entry name" value="HemK-like"/>
</dbReference>
<feature type="domain" description="Methyltransferase small" evidence="6">
    <location>
        <begin position="109"/>
        <end position="187"/>
    </location>
</feature>
<dbReference type="HAMAP" id="MF_02126">
    <property type="entry name" value="RF_methyltr_PrmC"/>
    <property type="match status" value="1"/>
</dbReference>
<accession>A0A1H5UF28</accession>
<dbReference type="InterPro" id="IPR029063">
    <property type="entry name" value="SAM-dependent_MTases_sf"/>
</dbReference>
<dbReference type="InterPro" id="IPR007848">
    <property type="entry name" value="Small_mtfrase_dom"/>
</dbReference>
<evidence type="ECO:0000256" key="1">
    <source>
        <dbReference type="ARBA" id="ARBA00022603"/>
    </source>
</evidence>
<evidence type="ECO:0000313" key="8">
    <source>
        <dbReference type="EMBL" id="SEF73673.1"/>
    </source>
</evidence>
<proteinExistence type="inferred from homology"/>
<dbReference type="EMBL" id="FNVR01000004">
    <property type="protein sequence ID" value="SEF73673.1"/>
    <property type="molecule type" value="Genomic_DNA"/>
</dbReference>
<dbReference type="Pfam" id="PF17827">
    <property type="entry name" value="PrmC_N"/>
    <property type="match status" value="1"/>
</dbReference>
<dbReference type="PANTHER" id="PTHR18895:SF74">
    <property type="entry name" value="MTRF1L RELEASE FACTOR GLUTAMINE METHYLTRANSFERASE"/>
    <property type="match status" value="1"/>
</dbReference>
<gene>
    <name evidence="5" type="primary">prmC</name>
    <name evidence="8" type="ORF">SAMN03080598_01231</name>
</gene>
<evidence type="ECO:0000256" key="5">
    <source>
        <dbReference type="HAMAP-Rule" id="MF_02126"/>
    </source>
</evidence>
<dbReference type="GO" id="GO:0032259">
    <property type="term" value="P:methylation"/>
    <property type="evidence" value="ECO:0007669"/>
    <property type="project" value="UniProtKB-KW"/>
</dbReference>
<evidence type="ECO:0000256" key="3">
    <source>
        <dbReference type="ARBA" id="ARBA00022691"/>
    </source>
</evidence>
<dbReference type="InterPro" id="IPR019874">
    <property type="entry name" value="RF_methyltr_PrmC"/>
</dbReference>
<dbReference type="OrthoDB" id="9800643at2"/>
<dbReference type="InterPro" id="IPR050320">
    <property type="entry name" value="N5-glutamine_MTase"/>
</dbReference>
<dbReference type="GO" id="GO:0102559">
    <property type="term" value="F:peptide chain release factor N(5)-glutamine methyltransferase activity"/>
    <property type="evidence" value="ECO:0007669"/>
    <property type="project" value="UniProtKB-EC"/>
</dbReference>
<dbReference type="NCBIfam" id="TIGR00536">
    <property type="entry name" value="hemK_fam"/>
    <property type="match status" value="1"/>
</dbReference>
<evidence type="ECO:0000259" key="6">
    <source>
        <dbReference type="Pfam" id="PF05175"/>
    </source>
</evidence>
<dbReference type="Gene3D" id="3.40.50.150">
    <property type="entry name" value="Vaccinia Virus protein VP39"/>
    <property type="match status" value="1"/>
</dbReference>
<name>A0A1H5UF28_9BACT</name>
<dbReference type="EC" id="2.1.1.297" evidence="5"/>
<keyword evidence="3 5" id="KW-0949">S-adenosyl-L-methionine</keyword>
<dbReference type="AlphaFoldDB" id="A0A1H5UF28"/>
<dbReference type="Proteomes" id="UP000236736">
    <property type="component" value="Unassembled WGS sequence"/>
</dbReference>
<dbReference type="SUPFAM" id="SSF53335">
    <property type="entry name" value="S-adenosyl-L-methionine-dependent methyltransferases"/>
    <property type="match status" value="1"/>
</dbReference>
<keyword evidence="9" id="KW-1185">Reference proteome</keyword>
<protein>
    <recommendedName>
        <fullName evidence="5">Release factor glutamine methyltransferase</fullName>
        <shortName evidence="5">RF MTase</shortName>
        <ecNumber evidence="5">2.1.1.297</ecNumber>
    </recommendedName>
    <alternativeName>
        <fullName evidence="5">N5-glutamine methyltransferase PrmC</fullName>
    </alternativeName>
    <alternativeName>
        <fullName evidence="5">Protein-(glutamine-N5) MTase PrmC</fullName>
    </alternativeName>
    <alternativeName>
        <fullName evidence="5">Protein-glutamine N-methyltransferase PrmC</fullName>
    </alternativeName>
</protein>
<keyword evidence="1 5" id="KW-0489">Methyltransferase</keyword>
<dbReference type="CDD" id="cd02440">
    <property type="entry name" value="AdoMet_MTases"/>
    <property type="match status" value="1"/>
</dbReference>
<dbReference type="PANTHER" id="PTHR18895">
    <property type="entry name" value="HEMK METHYLTRANSFERASE"/>
    <property type="match status" value="1"/>
</dbReference>
<feature type="binding site" evidence="5">
    <location>
        <begin position="117"/>
        <end position="121"/>
    </location>
    <ligand>
        <name>S-adenosyl-L-methionine</name>
        <dbReference type="ChEBI" id="CHEBI:59789"/>
    </ligand>
</feature>
<feature type="domain" description="Release factor glutamine methyltransferase N-terminal" evidence="7">
    <location>
        <begin position="6"/>
        <end position="73"/>
    </location>
</feature>
<feature type="binding site" evidence="5">
    <location>
        <position position="183"/>
    </location>
    <ligand>
        <name>S-adenosyl-L-methionine</name>
        <dbReference type="ChEBI" id="CHEBI:59789"/>
    </ligand>
</feature>
<dbReference type="Gene3D" id="1.10.8.10">
    <property type="entry name" value="DNA helicase RuvA subunit, C-terminal domain"/>
    <property type="match status" value="1"/>
</dbReference>
<feature type="binding site" evidence="5">
    <location>
        <begin position="183"/>
        <end position="186"/>
    </location>
    <ligand>
        <name>substrate</name>
    </ligand>
</feature>
<organism evidence="8 9">
    <name type="scientific">Algoriphagus boritolerans DSM 17298 = JCM 18970</name>
    <dbReference type="NCBI Taxonomy" id="1120964"/>
    <lineage>
        <taxon>Bacteria</taxon>
        <taxon>Pseudomonadati</taxon>
        <taxon>Bacteroidota</taxon>
        <taxon>Cytophagia</taxon>
        <taxon>Cytophagales</taxon>
        <taxon>Cyclobacteriaceae</taxon>
        <taxon>Algoriphagus</taxon>
    </lineage>
</organism>
<sequence>MGAFLELVNRWSSHLKLYPKPEADSLVHWLLEHHLGMRRVDMMHFLEEKDLPEALKQDFERLKTGEPIQYILGHGPFYGREFKVSPATLIPRNETEELVHLIIKENPQANLRILDIGTGTGCIPITLALEMKNPEVFAVDISEDALEIAKENAKALQAKVKFLPCDILAEIPPLSDLDLIVSNPPYIPFSEKEQMHRNVLDFEPHLALFVSTDDPLVFYKKIAEKGKHLLKPHGKLYFEINERFGNEVVRVLSALDFKEIRIIKDLNGKDRIVSGQKSGE</sequence>
<dbReference type="InterPro" id="IPR040758">
    <property type="entry name" value="PrmC_N"/>
</dbReference>
<dbReference type="STRING" id="1120964.GCA_001313265_06015"/>
<reference evidence="9" key="1">
    <citation type="submission" date="2016-10" db="EMBL/GenBank/DDBJ databases">
        <authorList>
            <person name="Varghese N."/>
            <person name="Submissions S."/>
        </authorList>
    </citation>
    <scope>NUCLEOTIDE SEQUENCE [LARGE SCALE GENOMIC DNA]</scope>
    <source>
        <strain evidence="9">DSM 17298</strain>
    </source>
</reference>
<feature type="binding site" evidence="5">
    <location>
        <position position="140"/>
    </location>
    <ligand>
        <name>S-adenosyl-L-methionine</name>
        <dbReference type="ChEBI" id="CHEBI:59789"/>
    </ligand>
</feature>
<dbReference type="GO" id="GO:0003676">
    <property type="term" value="F:nucleic acid binding"/>
    <property type="evidence" value="ECO:0007669"/>
    <property type="project" value="InterPro"/>
</dbReference>
<dbReference type="PROSITE" id="PS00092">
    <property type="entry name" value="N6_MTASE"/>
    <property type="match status" value="1"/>
</dbReference>
<evidence type="ECO:0000313" key="9">
    <source>
        <dbReference type="Proteomes" id="UP000236736"/>
    </source>
</evidence>
<dbReference type="NCBIfam" id="TIGR03534">
    <property type="entry name" value="RF_mod_PrmC"/>
    <property type="match status" value="1"/>
</dbReference>
<evidence type="ECO:0000256" key="2">
    <source>
        <dbReference type="ARBA" id="ARBA00022679"/>
    </source>
</evidence>
<comment type="catalytic activity">
    <reaction evidence="4 5">
        <text>L-glutaminyl-[peptide chain release factor] + S-adenosyl-L-methionine = N(5)-methyl-L-glutaminyl-[peptide chain release factor] + S-adenosyl-L-homocysteine + H(+)</text>
        <dbReference type="Rhea" id="RHEA:42896"/>
        <dbReference type="Rhea" id="RHEA-COMP:10271"/>
        <dbReference type="Rhea" id="RHEA-COMP:10272"/>
        <dbReference type="ChEBI" id="CHEBI:15378"/>
        <dbReference type="ChEBI" id="CHEBI:30011"/>
        <dbReference type="ChEBI" id="CHEBI:57856"/>
        <dbReference type="ChEBI" id="CHEBI:59789"/>
        <dbReference type="ChEBI" id="CHEBI:61891"/>
        <dbReference type="EC" id="2.1.1.297"/>
    </reaction>
</comment>
<comment type="caution">
    <text evidence="5">Lacks conserved residue(s) required for the propagation of feature annotation.</text>
</comment>
<keyword evidence="2 5" id="KW-0808">Transferase</keyword>
<dbReference type="InterPro" id="IPR002052">
    <property type="entry name" value="DNA_methylase_N6_adenine_CS"/>
</dbReference>